<feature type="transmembrane region" description="Helical" evidence="8">
    <location>
        <begin position="434"/>
        <end position="461"/>
    </location>
</feature>
<feature type="transmembrane region" description="Helical" evidence="8">
    <location>
        <begin position="127"/>
        <end position="151"/>
    </location>
</feature>
<dbReference type="Pfam" id="PF07690">
    <property type="entry name" value="MFS_1"/>
    <property type="match status" value="1"/>
</dbReference>
<dbReference type="GO" id="GO:0005886">
    <property type="term" value="C:plasma membrane"/>
    <property type="evidence" value="ECO:0007669"/>
    <property type="project" value="UniProtKB-SubCell"/>
</dbReference>
<evidence type="ECO:0000256" key="2">
    <source>
        <dbReference type="ARBA" id="ARBA00022448"/>
    </source>
</evidence>
<dbReference type="STRING" id="1121877.FEAC_21510"/>
<feature type="domain" description="Major facilitator superfamily (MFS) profile" evidence="9">
    <location>
        <begin position="29"/>
        <end position="493"/>
    </location>
</feature>
<feature type="transmembrane region" description="Helical" evidence="8">
    <location>
        <begin position="70"/>
        <end position="89"/>
    </location>
</feature>
<dbReference type="OrthoDB" id="102502at2"/>
<dbReference type="GO" id="GO:0022857">
    <property type="term" value="F:transmembrane transporter activity"/>
    <property type="evidence" value="ECO:0007669"/>
    <property type="project" value="InterPro"/>
</dbReference>
<feature type="transmembrane region" description="Helical" evidence="8">
    <location>
        <begin position="226"/>
        <end position="247"/>
    </location>
</feature>
<dbReference type="SUPFAM" id="SSF103473">
    <property type="entry name" value="MFS general substrate transporter"/>
    <property type="match status" value="1"/>
</dbReference>
<protein>
    <submittedName>
        <fullName evidence="10">Antiseptic resistance protein</fullName>
    </submittedName>
</protein>
<dbReference type="Proteomes" id="UP000032336">
    <property type="component" value="Unassembled WGS sequence"/>
</dbReference>
<keyword evidence="2" id="KW-0813">Transport</keyword>
<evidence type="ECO:0000256" key="3">
    <source>
        <dbReference type="ARBA" id="ARBA00022475"/>
    </source>
</evidence>
<dbReference type="PATRIC" id="fig|1121877.4.peg.2391"/>
<comment type="caution">
    <text evidence="10">The sequence shown here is derived from an EMBL/GenBank/DDBJ whole genome shotgun (WGS) entry which is preliminary data.</text>
</comment>
<dbReference type="eggNOG" id="COG0477">
    <property type="taxonomic scope" value="Bacteria"/>
</dbReference>
<dbReference type="InterPro" id="IPR020846">
    <property type="entry name" value="MFS_dom"/>
</dbReference>
<dbReference type="InterPro" id="IPR011701">
    <property type="entry name" value="MFS"/>
</dbReference>
<feature type="region of interest" description="Disordered" evidence="7">
    <location>
        <begin position="1"/>
        <end position="20"/>
    </location>
</feature>
<reference evidence="10 11" key="1">
    <citation type="submission" date="2015-01" db="EMBL/GenBank/DDBJ databases">
        <title>Draft genome of the acidophilic iron oxidizer Ferrimicrobium acidiphilum strain T23.</title>
        <authorList>
            <person name="Poehlein A."/>
            <person name="Eisen S."/>
            <person name="Schloemann M."/>
            <person name="Johnson B.D."/>
            <person name="Daniel R."/>
            <person name="Muehling M."/>
        </authorList>
    </citation>
    <scope>NUCLEOTIDE SEQUENCE [LARGE SCALE GENOMIC DNA]</scope>
    <source>
        <strain evidence="10 11">T23</strain>
    </source>
</reference>
<dbReference type="PROSITE" id="PS50850">
    <property type="entry name" value="MFS"/>
    <property type="match status" value="1"/>
</dbReference>
<evidence type="ECO:0000256" key="7">
    <source>
        <dbReference type="SAM" id="MobiDB-lite"/>
    </source>
</evidence>
<evidence type="ECO:0000313" key="11">
    <source>
        <dbReference type="Proteomes" id="UP000032336"/>
    </source>
</evidence>
<evidence type="ECO:0000256" key="6">
    <source>
        <dbReference type="ARBA" id="ARBA00023136"/>
    </source>
</evidence>
<dbReference type="Gene3D" id="1.20.1250.20">
    <property type="entry name" value="MFS general substrate transporter like domains"/>
    <property type="match status" value="2"/>
</dbReference>
<organism evidence="10 11">
    <name type="scientific">Ferrimicrobium acidiphilum DSM 19497</name>
    <dbReference type="NCBI Taxonomy" id="1121877"/>
    <lineage>
        <taxon>Bacteria</taxon>
        <taxon>Bacillati</taxon>
        <taxon>Actinomycetota</taxon>
        <taxon>Acidimicrobiia</taxon>
        <taxon>Acidimicrobiales</taxon>
        <taxon>Acidimicrobiaceae</taxon>
        <taxon>Ferrimicrobium</taxon>
    </lineage>
</organism>
<dbReference type="PANTHER" id="PTHR42718">
    <property type="entry name" value="MAJOR FACILITATOR SUPERFAMILY MULTIDRUG TRANSPORTER MFSC"/>
    <property type="match status" value="1"/>
</dbReference>
<proteinExistence type="predicted"/>
<dbReference type="PANTHER" id="PTHR42718:SF46">
    <property type="entry name" value="BLR6921 PROTEIN"/>
    <property type="match status" value="1"/>
</dbReference>
<name>A0A0D8FS10_9ACTN</name>
<keyword evidence="4 8" id="KW-0812">Transmembrane</keyword>
<dbReference type="RefSeq" id="WP_081901142.1">
    <property type="nucleotide sequence ID" value="NZ_JQKF01000020.1"/>
</dbReference>
<keyword evidence="5 8" id="KW-1133">Transmembrane helix</keyword>
<feature type="transmembrane region" description="Helical" evidence="8">
    <location>
        <begin position="262"/>
        <end position="279"/>
    </location>
</feature>
<keyword evidence="6 8" id="KW-0472">Membrane</keyword>
<dbReference type="InterPro" id="IPR036259">
    <property type="entry name" value="MFS_trans_sf"/>
</dbReference>
<evidence type="ECO:0000256" key="5">
    <source>
        <dbReference type="ARBA" id="ARBA00022989"/>
    </source>
</evidence>
<dbReference type="AlphaFoldDB" id="A0A0D8FS10"/>
<evidence type="ECO:0000256" key="4">
    <source>
        <dbReference type="ARBA" id="ARBA00022692"/>
    </source>
</evidence>
<keyword evidence="11" id="KW-1185">Reference proteome</keyword>
<gene>
    <name evidence="10" type="primary">qacA2</name>
    <name evidence="10" type="ORF">FEAC_21510</name>
</gene>
<dbReference type="EMBL" id="JXUW01000022">
    <property type="protein sequence ID" value="KJE76060.1"/>
    <property type="molecule type" value="Genomic_DNA"/>
</dbReference>
<keyword evidence="3" id="KW-1003">Cell membrane</keyword>
<evidence type="ECO:0000256" key="8">
    <source>
        <dbReference type="SAM" id="Phobius"/>
    </source>
</evidence>
<feature type="transmembrane region" description="Helical" evidence="8">
    <location>
        <begin position="396"/>
        <end position="413"/>
    </location>
</feature>
<evidence type="ECO:0000259" key="9">
    <source>
        <dbReference type="PROSITE" id="PS50850"/>
    </source>
</evidence>
<feature type="transmembrane region" description="Helical" evidence="8">
    <location>
        <begin position="372"/>
        <end position="390"/>
    </location>
</feature>
<evidence type="ECO:0000313" key="10">
    <source>
        <dbReference type="EMBL" id="KJE76060.1"/>
    </source>
</evidence>
<dbReference type="GeneID" id="78373222"/>
<feature type="transmembrane region" description="Helical" evidence="8">
    <location>
        <begin position="193"/>
        <end position="214"/>
    </location>
</feature>
<accession>A0A0D8FS10</accession>
<feature type="transmembrane region" description="Helical" evidence="8">
    <location>
        <begin position="35"/>
        <end position="58"/>
    </location>
</feature>
<feature type="transmembrane region" description="Helical" evidence="8">
    <location>
        <begin position="101"/>
        <end position="121"/>
    </location>
</feature>
<feature type="transmembrane region" description="Helical" evidence="8">
    <location>
        <begin position="543"/>
        <end position="564"/>
    </location>
</feature>
<sequence length="600" mass="63729">MSGATALLTHGSGESPKDNIDPYKGKWSTLSNTTLGMLMASIDASIVLIALPDIFRGIHLNPLTPGNTSYFLWLLMGYMLVTAVLVVSFGRLGDIFGRVRMYNTGFAIFTVFSIMLSVTWMHGPDAALYMIVMRVFQGVGGAFIMANSMAILTDAFPPKQRGLALGTNMVAFTGGTFIGLILGGVLGPIDWRLVFLVSVPVGIIGTIWGVINLKDKGVRVRSKIDWLGNATFAIGLVALLVGIVYGIEPYGSHAMGWSNPRVLTALIGGVLVLALFVWIETKVKSPMFRIPLFRIRSFAAANVAGFLASLGRGGLMFILIIWLQGIWLPEHGYSFVQTPLWAGIFMLPLTAGFLLAGPISGFLSDRYGPRPFAVAGMLVAALSFALLEVLPIDFSYVWFGLLLLAVGLSMGLFTSPNRAAVMNSLPPNQRGQGAGMATTSMNAAMVLSIGIFFTLIIVGLASHLPASLYHGLIAHGVPSASAHKVANLPPTSSVFAAFLGYNPIQSLLGPSGVLAKLPHAQSVYLTGRSFFPSLIAAPFSHGLHVALDFAVAACLVAAGASALMGRQYFDQAPIDTAVLDDLTTASSDETKASDPIRLET</sequence>
<evidence type="ECO:0000256" key="1">
    <source>
        <dbReference type="ARBA" id="ARBA00004651"/>
    </source>
</evidence>
<feature type="transmembrane region" description="Helical" evidence="8">
    <location>
        <begin position="340"/>
        <end position="360"/>
    </location>
</feature>
<feature type="transmembrane region" description="Helical" evidence="8">
    <location>
        <begin position="300"/>
        <end position="328"/>
    </location>
</feature>
<comment type="subcellular location">
    <subcellularLocation>
        <location evidence="1">Cell membrane</location>
        <topology evidence="1">Multi-pass membrane protein</topology>
    </subcellularLocation>
</comment>
<dbReference type="CDD" id="cd17321">
    <property type="entry name" value="MFS_MMR_MDR_like"/>
    <property type="match status" value="1"/>
</dbReference>
<feature type="transmembrane region" description="Helical" evidence="8">
    <location>
        <begin position="163"/>
        <end position="187"/>
    </location>
</feature>